<feature type="transmembrane region" description="Helical" evidence="1">
    <location>
        <begin position="64"/>
        <end position="92"/>
    </location>
</feature>
<dbReference type="PANTHER" id="PTHR41324:SF1">
    <property type="entry name" value="DUF2232 DOMAIN-CONTAINING PROTEIN"/>
    <property type="match status" value="1"/>
</dbReference>
<dbReference type="Pfam" id="PF09991">
    <property type="entry name" value="DUF2232"/>
    <property type="match status" value="1"/>
</dbReference>
<evidence type="ECO:0000256" key="1">
    <source>
        <dbReference type="SAM" id="Phobius"/>
    </source>
</evidence>
<comment type="caution">
    <text evidence="2">The sequence shown here is derived from an EMBL/GenBank/DDBJ whole genome shotgun (WGS) entry which is preliminary data.</text>
</comment>
<feature type="transmembrane region" description="Helical" evidence="1">
    <location>
        <begin position="12"/>
        <end position="44"/>
    </location>
</feature>
<keyword evidence="3" id="KW-1185">Reference proteome</keyword>
<feature type="transmembrane region" description="Helical" evidence="1">
    <location>
        <begin position="244"/>
        <end position="264"/>
    </location>
</feature>
<feature type="transmembrane region" description="Helical" evidence="1">
    <location>
        <begin position="104"/>
        <end position="123"/>
    </location>
</feature>
<evidence type="ECO:0000313" key="3">
    <source>
        <dbReference type="Proteomes" id="UP001597451"/>
    </source>
</evidence>
<evidence type="ECO:0000313" key="2">
    <source>
        <dbReference type="EMBL" id="MFD2627357.1"/>
    </source>
</evidence>
<dbReference type="EMBL" id="JBHUMX010000002">
    <property type="protein sequence ID" value="MFD2627357.1"/>
    <property type="molecule type" value="Genomic_DNA"/>
</dbReference>
<name>A0ABW5PVG5_9BACI</name>
<dbReference type="InterPro" id="IPR018710">
    <property type="entry name" value="DUF2232"/>
</dbReference>
<reference evidence="3" key="1">
    <citation type="journal article" date="2019" name="Int. J. Syst. Evol. Microbiol.">
        <title>The Global Catalogue of Microorganisms (GCM) 10K type strain sequencing project: providing services to taxonomists for standard genome sequencing and annotation.</title>
        <authorList>
            <consortium name="The Broad Institute Genomics Platform"/>
            <consortium name="The Broad Institute Genome Sequencing Center for Infectious Disease"/>
            <person name="Wu L."/>
            <person name="Ma J."/>
        </authorList>
    </citation>
    <scope>NUCLEOTIDE SEQUENCE [LARGE SCALE GENOMIC DNA]</scope>
    <source>
        <strain evidence="3">TISTR 1858</strain>
    </source>
</reference>
<dbReference type="PANTHER" id="PTHR41324">
    <property type="entry name" value="MEMBRANE PROTEIN-RELATED"/>
    <property type="match status" value="1"/>
</dbReference>
<keyword evidence="1" id="KW-0812">Transmembrane</keyword>
<organism evidence="2 3">
    <name type="scientific">Oceanobacillus kapialis</name>
    <dbReference type="NCBI Taxonomy" id="481353"/>
    <lineage>
        <taxon>Bacteria</taxon>
        <taxon>Bacillati</taxon>
        <taxon>Bacillota</taxon>
        <taxon>Bacilli</taxon>
        <taxon>Bacillales</taxon>
        <taxon>Bacillaceae</taxon>
        <taxon>Oceanobacillus</taxon>
    </lineage>
</organism>
<proteinExistence type="predicted"/>
<dbReference type="Proteomes" id="UP001597451">
    <property type="component" value="Unassembled WGS sequence"/>
</dbReference>
<keyword evidence="1" id="KW-1133">Transmembrane helix</keyword>
<dbReference type="RefSeq" id="WP_379559986.1">
    <property type="nucleotide sequence ID" value="NZ_JBHUMX010000002.1"/>
</dbReference>
<gene>
    <name evidence="2" type="ORF">ACFSUN_00965</name>
</gene>
<accession>A0ABW5PVG5</accession>
<sequence>MNQSKIIVDGAMMIAIYAILLLIGVFAPVISIIAMVLLPIPFVVFTARHGWKPAIVMWLGATVISILIATVFAFPVTVLMGAGGIMIGAAIFRKLSAHETWARGTFGFIFGLLFAFVFTQMVFDVNWAQEIEQQMNASMDVTFETLGDFGLSDQQQVEEMMGQTIDQIVSLLPVMLVGGAVIMAFISQWLSYKMINRLDKRELRFPPFRTLRFPTSLIWVYFFALIGSFLVGDTTSFLYTGAQNILVLTGLLMTLQGFSFIFFYAHHKKMSKAIPVFSVVLTLLFPTLLLFLVRFIGIIDLGFGMRDRLAKKDE</sequence>
<feature type="transmembrane region" description="Helical" evidence="1">
    <location>
        <begin position="168"/>
        <end position="190"/>
    </location>
</feature>
<feature type="transmembrane region" description="Helical" evidence="1">
    <location>
        <begin position="276"/>
        <end position="299"/>
    </location>
</feature>
<protein>
    <submittedName>
        <fullName evidence="2">YybS family protein</fullName>
    </submittedName>
</protein>
<keyword evidence="1" id="KW-0472">Membrane</keyword>
<feature type="transmembrane region" description="Helical" evidence="1">
    <location>
        <begin position="211"/>
        <end position="232"/>
    </location>
</feature>